<evidence type="ECO:0000256" key="2">
    <source>
        <dbReference type="ARBA" id="ARBA00022490"/>
    </source>
</evidence>
<evidence type="ECO:0000256" key="5">
    <source>
        <dbReference type="SAM" id="Coils"/>
    </source>
</evidence>
<keyword evidence="8" id="KW-1185">Reference proteome</keyword>
<evidence type="ECO:0000256" key="1">
    <source>
        <dbReference type="ARBA" id="ARBA00004300"/>
    </source>
</evidence>
<dbReference type="Ensembl" id="ENSMZET00005036948.1">
    <property type="protein sequence ID" value="ENSMZEP00005035686.1"/>
    <property type="gene ID" value="ENSMZEG00005026656.1"/>
</dbReference>
<dbReference type="STRING" id="106582.ENSMZEP00005035686"/>
<name>A0A3P9DNH5_9CICH</name>
<evidence type="ECO:0000256" key="3">
    <source>
        <dbReference type="ARBA" id="ARBA00023054"/>
    </source>
</evidence>
<reference evidence="7 8" key="1">
    <citation type="journal article" date="2014" name="Nature">
        <title>The genomic substrate for adaptive radiation in African cichlid fish.</title>
        <authorList>
            <person name="Brawand D."/>
            <person name="Wagner C.E."/>
            <person name="Li Y.I."/>
            <person name="Malinsky M."/>
            <person name="Keller I."/>
            <person name="Fan S."/>
            <person name="Simakov O."/>
            <person name="Ng A.Y."/>
            <person name="Lim Z.W."/>
            <person name="Bezault E."/>
            <person name="Turner-Maier J."/>
            <person name="Johnson J."/>
            <person name="Alcazar R."/>
            <person name="Noh H.J."/>
            <person name="Russell P."/>
            <person name="Aken B."/>
            <person name="Alfoldi J."/>
            <person name="Amemiya C."/>
            <person name="Azzouzi N."/>
            <person name="Baroiller J.F."/>
            <person name="Barloy-Hubler F."/>
            <person name="Berlin A."/>
            <person name="Bloomquist R."/>
            <person name="Carleton K.L."/>
            <person name="Conte M.A."/>
            <person name="D'Cotta H."/>
            <person name="Eshel O."/>
            <person name="Gaffney L."/>
            <person name="Galibert F."/>
            <person name="Gante H.F."/>
            <person name="Gnerre S."/>
            <person name="Greuter L."/>
            <person name="Guyon R."/>
            <person name="Haddad N.S."/>
            <person name="Haerty W."/>
            <person name="Harris R.M."/>
            <person name="Hofmann H.A."/>
            <person name="Hourlier T."/>
            <person name="Hulata G."/>
            <person name="Jaffe D.B."/>
            <person name="Lara M."/>
            <person name="Lee A.P."/>
            <person name="MacCallum I."/>
            <person name="Mwaiko S."/>
            <person name="Nikaido M."/>
            <person name="Nishihara H."/>
            <person name="Ozouf-Costaz C."/>
            <person name="Penman D.J."/>
            <person name="Przybylski D."/>
            <person name="Rakotomanga M."/>
            <person name="Renn S.C.P."/>
            <person name="Ribeiro F.J."/>
            <person name="Ron M."/>
            <person name="Salzburger W."/>
            <person name="Sanchez-Pulido L."/>
            <person name="Santos M.E."/>
            <person name="Searle S."/>
            <person name="Sharpe T."/>
            <person name="Swofford R."/>
            <person name="Tan F.J."/>
            <person name="Williams L."/>
            <person name="Young S."/>
            <person name="Yin S."/>
            <person name="Okada N."/>
            <person name="Kocher T.D."/>
            <person name="Miska E.A."/>
            <person name="Lander E.S."/>
            <person name="Venkatesh B."/>
            <person name="Fernald R.D."/>
            <person name="Meyer A."/>
            <person name="Ponting C.P."/>
            <person name="Streelman J.T."/>
            <person name="Lindblad-Toh K."/>
            <person name="Seehausen O."/>
            <person name="Di Palma F."/>
        </authorList>
    </citation>
    <scope>NUCLEOTIDE SEQUENCE</scope>
</reference>
<keyword evidence="2" id="KW-0963">Cytoplasm</keyword>
<dbReference type="Proteomes" id="UP000265160">
    <property type="component" value="LG22"/>
</dbReference>
<accession>A0A3P9DNH5</accession>
<organism evidence="7 8">
    <name type="scientific">Maylandia zebra</name>
    <name type="common">zebra mbuna</name>
    <dbReference type="NCBI Taxonomy" id="106582"/>
    <lineage>
        <taxon>Eukaryota</taxon>
        <taxon>Metazoa</taxon>
        <taxon>Chordata</taxon>
        <taxon>Craniata</taxon>
        <taxon>Vertebrata</taxon>
        <taxon>Euteleostomi</taxon>
        <taxon>Actinopterygii</taxon>
        <taxon>Neopterygii</taxon>
        <taxon>Teleostei</taxon>
        <taxon>Neoteleostei</taxon>
        <taxon>Acanthomorphata</taxon>
        <taxon>Ovalentaria</taxon>
        <taxon>Cichlomorphae</taxon>
        <taxon>Cichliformes</taxon>
        <taxon>Cichlidae</taxon>
        <taxon>African cichlids</taxon>
        <taxon>Pseudocrenilabrinae</taxon>
        <taxon>Haplochromini</taxon>
        <taxon>Maylandia</taxon>
        <taxon>Maylandia zebra complex</taxon>
    </lineage>
</organism>
<dbReference type="AlphaFoldDB" id="A0A3P9DNH5"/>
<feature type="coiled-coil region" evidence="5">
    <location>
        <begin position="61"/>
        <end position="201"/>
    </location>
</feature>
<sequence>MVVIEIVCFMWLMCWFYSFFVLQPESEVSTTAEDYSSEKCHTCSMYEEVESLQQVTKGGTRQDLEDALEAKTRAVEELSRELDEIRSAFGAEGMQQLQEFEAALKQRDGIITQLTSNLQQARKEKDEIMKEFLELTEQSQKLQIQFQQLQAGESLRNTSHSSTAADLLQARQQLVQHQQQLDEMNVEVRKLQEEISEMELVRSCLVCYATC</sequence>
<dbReference type="GO" id="GO:0005813">
    <property type="term" value="C:centrosome"/>
    <property type="evidence" value="ECO:0007669"/>
    <property type="project" value="UniProtKB-SubCell"/>
</dbReference>
<dbReference type="GO" id="GO:0007165">
    <property type="term" value="P:signal transduction"/>
    <property type="evidence" value="ECO:0007669"/>
    <property type="project" value="InterPro"/>
</dbReference>
<proteinExistence type="predicted"/>
<evidence type="ECO:0000313" key="8">
    <source>
        <dbReference type="Proteomes" id="UP000265160"/>
    </source>
</evidence>
<reference evidence="7" key="3">
    <citation type="submission" date="2025-09" db="UniProtKB">
        <authorList>
            <consortium name="Ensembl"/>
        </authorList>
    </citation>
    <scope>IDENTIFICATION</scope>
</reference>
<dbReference type="GO" id="GO:0060090">
    <property type="term" value="F:molecular adaptor activity"/>
    <property type="evidence" value="ECO:0007669"/>
    <property type="project" value="InterPro"/>
</dbReference>
<feature type="signal peptide" evidence="6">
    <location>
        <begin position="1"/>
        <end position="16"/>
    </location>
</feature>
<dbReference type="PANTHER" id="PTHR44981:SF1">
    <property type="entry name" value="A-KINASE ANCHOR PROTEIN 9"/>
    <property type="match status" value="1"/>
</dbReference>
<evidence type="ECO:0000313" key="7">
    <source>
        <dbReference type="Ensembl" id="ENSMZEP00005035686.1"/>
    </source>
</evidence>
<evidence type="ECO:0000256" key="4">
    <source>
        <dbReference type="ARBA" id="ARBA00023212"/>
    </source>
</evidence>
<evidence type="ECO:0000256" key="6">
    <source>
        <dbReference type="SAM" id="SignalP"/>
    </source>
</evidence>
<dbReference type="InterPro" id="IPR028745">
    <property type="entry name" value="AKAP9/Pericentrin"/>
</dbReference>
<keyword evidence="6" id="KW-0732">Signal</keyword>
<comment type="subcellular location">
    <subcellularLocation>
        <location evidence="1">Cytoplasm</location>
        <location evidence="1">Cytoskeleton</location>
        <location evidence="1">Microtubule organizing center</location>
        <location evidence="1">Centrosome</location>
    </subcellularLocation>
</comment>
<reference evidence="7" key="2">
    <citation type="submission" date="2025-08" db="UniProtKB">
        <authorList>
            <consortium name="Ensembl"/>
        </authorList>
    </citation>
    <scope>IDENTIFICATION</scope>
</reference>
<protein>
    <submittedName>
        <fullName evidence="7">Uncharacterized protein</fullName>
    </submittedName>
</protein>
<dbReference type="PANTHER" id="PTHR44981">
    <property type="entry name" value="PERICENTRIN-LIKE PROTEIN, ISOFORM F"/>
    <property type="match status" value="1"/>
</dbReference>
<dbReference type="GeneTree" id="ENSGT00730000110871"/>
<keyword evidence="4" id="KW-0206">Cytoskeleton</keyword>
<feature type="chain" id="PRO_5018123187" evidence="6">
    <location>
        <begin position="17"/>
        <end position="211"/>
    </location>
</feature>
<keyword evidence="3 5" id="KW-0175">Coiled coil</keyword>